<evidence type="ECO:0000256" key="3">
    <source>
        <dbReference type="ARBA" id="ARBA00022691"/>
    </source>
</evidence>
<dbReference type="InterPro" id="IPR041532">
    <property type="entry name" value="RlmI-like_PUA"/>
</dbReference>
<evidence type="ECO:0000256" key="2">
    <source>
        <dbReference type="ARBA" id="ARBA00022679"/>
    </source>
</evidence>
<dbReference type="EMBL" id="PVTO01000008">
    <property type="protein sequence ID" value="PRY82899.1"/>
    <property type="molecule type" value="Genomic_DNA"/>
</dbReference>
<evidence type="ECO:0000259" key="4">
    <source>
        <dbReference type="Pfam" id="PF10672"/>
    </source>
</evidence>
<gene>
    <name evidence="6" type="ORF">CLV38_108109</name>
</gene>
<evidence type="ECO:0000313" key="7">
    <source>
        <dbReference type="Proteomes" id="UP000238205"/>
    </source>
</evidence>
<keyword evidence="2 6" id="KW-0808">Transferase</keyword>
<keyword evidence="1 6" id="KW-0489">Methyltransferase</keyword>
<dbReference type="PANTHER" id="PTHR43042:SF3">
    <property type="entry name" value="RIBOSOMAL RNA LARGE SUBUNIT METHYLTRANSFERASE YWBD-RELATED"/>
    <property type="match status" value="1"/>
</dbReference>
<dbReference type="GO" id="GO:0008168">
    <property type="term" value="F:methyltransferase activity"/>
    <property type="evidence" value="ECO:0007669"/>
    <property type="project" value="UniProtKB-KW"/>
</dbReference>
<dbReference type="SUPFAM" id="SSF53335">
    <property type="entry name" value="S-adenosyl-L-methionine-dependent methyltransferases"/>
    <property type="match status" value="1"/>
</dbReference>
<dbReference type="Pfam" id="PF10672">
    <property type="entry name" value="Methyltrans_SAM"/>
    <property type="match status" value="1"/>
</dbReference>
<protein>
    <submittedName>
        <fullName evidence="6">23S rRNA (Cytosine1962-C5)-methyltransferase</fullName>
    </submittedName>
</protein>
<dbReference type="GO" id="GO:0003723">
    <property type="term" value="F:RNA binding"/>
    <property type="evidence" value="ECO:0007669"/>
    <property type="project" value="InterPro"/>
</dbReference>
<comment type="caution">
    <text evidence="6">The sequence shown here is derived from an EMBL/GenBank/DDBJ whole genome shotgun (WGS) entry which is preliminary data.</text>
</comment>
<dbReference type="InterPro" id="IPR015947">
    <property type="entry name" value="PUA-like_sf"/>
</dbReference>
<dbReference type="Gene3D" id="2.30.130.10">
    <property type="entry name" value="PUA domain"/>
    <property type="match status" value="1"/>
</dbReference>
<dbReference type="Proteomes" id="UP000238205">
    <property type="component" value="Unassembled WGS sequence"/>
</dbReference>
<reference evidence="6 7" key="1">
    <citation type="submission" date="2018-03" db="EMBL/GenBank/DDBJ databases">
        <title>Genomic Encyclopedia of Archaeal and Bacterial Type Strains, Phase II (KMG-II): from individual species to whole genera.</title>
        <authorList>
            <person name="Goeker M."/>
        </authorList>
    </citation>
    <scope>NUCLEOTIDE SEQUENCE [LARGE SCALE GENOMIC DNA]</scope>
    <source>
        <strain evidence="6 7">DSM 13175</strain>
    </source>
</reference>
<feature type="domain" description="S-adenosylmethionine-dependent methyltransferase" evidence="4">
    <location>
        <begin position="166"/>
        <end position="353"/>
    </location>
</feature>
<dbReference type="CDD" id="cd02440">
    <property type="entry name" value="AdoMet_MTases"/>
    <property type="match status" value="1"/>
</dbReference>
<dbReference type="SUPFAM" id="SSF88697">
    <property type="entry name" value="PUA domain-like"/>
    <property type="match status" value="1"/>
</dbReference>
<dbReference type="InterPro" id="IPR036974">
    <property type="entry name" value="PUA_sf"/>
</dbReference>
<dbReference type="RefSeq" id="WP_106192670.1">
    <property type="nucleotide sequence ID" value="NZ_PVTO01000008.1"/>
</dbReference>
<accession>A0A2T0W893</accession>
<evidence type="ECO:0000256" key="1">
    <source>
        <dbReference type="ARBA" id="ARBA00022603"/>
    </source>
</evidence>
<dbReference type="OrthoDB" id="9805492at2"/>
<dbReference type="Gene3D" id="3.40.50.150">
    <property type="entry name" value="Vaccinia Virus protein VP39"/>
    <property type="match status" value="1"/>
</dbReference>
<sequence>MITLQVKKLAADRIRNGYPALESFDFKNKLDNNEGDFVRLTDTNKRFVGLGYIGDEKKTVGWVLSLDDSDTLDTNFFDRQFRVARQKRSAFYADTKTTAFRFFNGEGDGIGGLTVDYYEGYYVFSWYSAGIYQHRDMILQAFKVAIPDFKGIYEKLRYPSASVKSKFVEGKRAEEPMTILENGIRYNVYLDEGWMTGIFLDQRNVRNKIMEEWGMGRKVLNAFSYTGAFSVAAAMGGAVKTVNVDVANRSKERTREQFEINGLNPDDHEIRVMDVLDYLDYAKKHQLKFDLIVLDPPTFARAKKRTFSVEKDYTALVKDAVQVLAKDGVIITSTNSWALSRDEFYDMVNDAFEELNVDAYLMNEHDLPEDFAVSSGYPEGHYLKIFVLQRTN</sequence>
<evidence type="ECO:0000259" key="5">
    <source>
        <dbReference type="Pfam" id="PF17785"/>
    </source>
</evidence>
<dbReference type="InterPro" id="IPR029063">
    <property type="entry name" value="SAM-dependent_MTases_sf"/>
</dbReference>
<dbReference type="InterPro" id="IPR019614">
    <property type="entry name" value="SAM-dep_methyl-trfase"/>
</dbReference>
<name>A0A2T0W893_9LACT</name>
<feature type="domain" description="RlmI-like PUA" evidence="5">
    <location>
        <begin position="4"/>
        <end position="65"/>
    </location>
</feature>
<dbReference type="Pfam" id="PF17785">
    <property type="entry name" value="PUA_3"/>
    <property type="match status" value="1"/>
</dbReference>
<keyword evidence="7" id="KW-1185">Reference proteome</keyword>
<keyword evidence="3" id="KW-0949">S-adenosyl-L-methionine</keyword>
<dbReference type="PANTHER" id="PTHR43042">
    <property type="entry name" value="SAM-DEPENDENT METHYLTRANSFERASE"/>
    <property type="match status" value="1"/>
</dbReference>
<dbReference type="AlphaFoldDB" id="A0A2T0W893"/>
<dbReference type="CDD" id="cd11572">
    <property type="entry name" value="RlmI_M_like"/>
    <property type="match status" value="1"/>
</dbReference>
<organism evidence="6 7">
    <name type="scientific">Alkalibacterium olivapovliticus</name>
    <dbReference type="NCBI Taxonomy" id="99907"/>
    <lineage>
        <taxon>Bacteria</taxon>
        <taxon>Bacillati</taxon>
        <taxon>Bacillota</taxon>
        <taxon>Bacilli</taxon>
        <taxon>Lactobacillales</taxon>
        <taxon>Carnobacteriaceae</taxon>
        <taxon>Alkalibacterium</taxon>
    </lineage>
</organism>
<evidence type="ECO:0000313" key="6">
    <source>
        <dbReference type="EMBL" id="PRY82899.1"/>
    </source>
</evidence>
<dbReference type="Gene3D" id="3.30.750.80">
    <property type="entry name" value="RNA methyltransferase domain (HRMD) like"/>
    <property type="match status" value="1"/>
</dbReference>
<dbReference type="GO" id="GO:0032259">
    <property type="term" value="P:methylation"/>
    <property type="evidence" value="ECO:0007669"/>
    <property type="project" value="UniProtKB-KW"/>
</dbReference>
<proteinExistence type="predicted"/>